<evidence type="ECO:0000256" key="4">
    <source>
        <dbReference type="ARBA" id="ARBA00022679"/>
    </source>
</evidence>
<comment type="similarity">
    <text evidence="2">Belongs to the class-I pyridoxal-phosphate-dependent aminotransferase family.</text>
</comment>
<evidence type="ECO:0000313" key="7">
    <source>
        <dbReference type="EMBL" id="AIT70220.1"/>
    </source>
</evidence>
<gene>
    <name evidence="7" type="primary">ast</name>
</gene>
<comment type="cofactor">
    <cofactor evidence="1">
        <name>pyridoxal 5'-phosphate</name>
        <dbReference type="ChEBI" id="CHEBI:597326"/>
    </cofactor>
</comment>
<keyword evidence="3 7" id="KW-0032">Aminotransferase</keyword>
<dbReference type="InterPro" id="IPR051326">
    <property type="entry name" value="Kynurenine-oxoglutarate_AT"/>
</dbReference>
<keyword evidence="4 7" id="KW-0808">Transferase</keyword>
<evidence type="ECO:0000256" key="5">
    <source>
        <dbReference type="ARBA" id="ARBA00022898"/>
    </source>
</evidence>
<dbReference type="InterPro" id="IPR015421">
    <property type="entry name" value="PyrdxlP-dep_Trfase_major"/>
</dbReference>
<dbReference type="InterPro" id="IPR004839">
    <property type="entry name" value="Aminotransferase_I/II_large"/>
</dbReference>
<dbReference type="SUPFAM" id="SSF53383">
    <property type="entry name" value="PLP-dependent transferases"/>
    <property type="match status" value="1"/>
</dbReference>
<dbReference type="CDD" id="cd00609">
    <property type="entry name" value="AAT_like"/>
    <property type="match status" value="1"/>
</dbReference>
<proteinExistence type="evidence at transcript level"/>
<evidence type="ECO:0000259" key="6">
    <source>
        <dbReference type="Pfam" id="PF00155"/>
    </source>
</evidence>
<dbReference type="PANTHER" id="PTHR43807">
    <property type="entry name" value="FI04487P"/>
    <property type="match status" value="1"/>
</dbReference>
<dbReference type="GO" id="GO:0005737">
    <property type="term" value="C:cytoplasm"/>
    <property type="evidence" value="ECO:0007669"/>
    <property type="project" value="TreeGrafter"/>
</dbReference>
<accession>A0A097IUS9</accession>
<sequence length="420" mass="45045">MSVASADPSSIPPLSDITLKEFENNTTGDIWNELLVLARQPGVVNLGQGFPDYDGSKVAREAAAEAMVDPAKTALNQYSLPLGLKSLQSAVSTYYNKSYGLKEGATANKAIGPENVLVTIGATEGLYASLKTLSGPGDEVILFNPGFPWYLSTARVVGATPVLVELAGPDFAPDMEKLEKAITPKTKVLLINTPHNPCGHCYTKEEIEGFARLALKHNLFVISDEVYENVTFGGTRHHRIADEEGMFERTVTLCSASKLFSLTGWRVGWALSTPGLLKGLAVYHGNTSYCAPSPLQHGLAVALGVEDGSFEGIPKLVGGNAELLGNALKEKGFAVTQPQGGHFLVADTTPLGLKGLECAKLLLTHAKVGVVPGVIFYFPDNTGVDPDRPLLRFAICKRRDTIEEAVRRIREMDFPAPAPK</sequence>
<dbReference type="EMBL" id="KM113402">
    <property type="protein sequence ID" value="AIT70220.1"/>
    <property type="molecule type" value="mRNA"/>
</dbReference>
<dbReference type="AlphaFoldDB" id="A0A097IUS9"/>
<evidence type="ECO:0000256" key="3">
    <source>
        <dbReference type="ARBA" id="ARBA00022576"/>
    </source>
</evidence>
<dbReference type="InterPro" id="IPR015422">
    <property type="entry name" value="PyrdxlP-dep_Trfase_small"/>
</dbReference>
<dbReference type="Pfam" id="PF00155">
    <property type="entry name" value="Aminotran_1_2"/>
    <property type="match status" value="1"/>
</dbReference>
<name>A0A097IUS9_SCYLO</name>
<dbReference type="InterPro" id="IPR004838">
    <property type="entry name" value="NHTrfase_class1_PyrdxlP-BS"/>
</dbReference>
<dbReference type="Gene3D" id="3.40.640.10">
    <property type="entry name" value="Type I PLP-dependent aspartate aminotransferase-like (Major domain)"/>
    <property type="match status" value="1"/>
</dbReference>
<reference evidence="7" key="1">
    <citation type="journal article" date="2014" name="PLoS ONE">
        <title>Phylogeny of c4-photosynthesis enzymes based on algal transcriptomic and genomic data supports an archaeal/proteobacterial origin and multiple duplication for most c4-related genes.</title>
        <authorList>
            <person name="Chi S."/>
            <person name="Wu S."/>
            <person name="Yu J."/>
            <person name="Wang X."/>
            <person name="Tang X."/>
            <person name="Liu T."/>
        </authorList>
    </citation>
    <scope>NUCLEOTIDE SEQUENCE</scope>
    <source>
        <strain evidence="7">JCXF-2074107</strain>
    </source>
</reference>
<dbReference type="GO" id="GO:0016212">
    <property type="term" value="F:kynurenine-oxoglutarate transaminase activity"/>
    <property type="evidence" value="ECO:0007669"/>
    <property type="project" value="TreeGrafter"/>
</dbReference>
<evidence type="ECO:0000256" key="1">
    <source>
        <dbReference type="ARBA" id="ARBA00001933"/>
    </source>
</evidence>
<dbReference type="PROSITE" id="PS00105">
    <property type="entry name" value="AA_TRANSFER_CLASS_1"/>
    <property type="match status" value="1"/>
</dbReference>
<dbReference type="InterPro" id="IPR015424">
    <property type="entry name" value="PyrdxlP-dep_Trfase"/>
</dbReference>
<organism evidence="7">
    <name type="scientific">Scytosiphon lomentaria</name>
    <name type="common">Beanweed</name>
    <name type="synonym">Chorda lomentaria</name>
    <dbReference type="NCBI Taxonomy" id="27967"/>
    <lineage>
        <taxon>Eukaryota</taxon>
        <taxon>Sar</taxon>
        <taxon>Stramenopiles</taxon>
        <taxon>Ochrophyta</taxon>
        <taxon>PX clade</taxon>
        <taxon>Phaeophyceae</taxon>
        <taxon>Ectocarpales</taxon>
        <taxon>Scytosiphonaceae</taxon>
        <taxon>Scytosiphon</taxon>
    </lineage>
</organism>
<dbReference type="PANTHER" id="PTHR43807:SF20">
    <property type="entry name" value="FI04487P"/>
    <property type="match status" value="1"/>
</dbReference>
<protein>
    <submittedName>
        <fullName evidence="7">Aspartate aminotransferase</fullName>
    </submittedName>
</protein>
<dbReference type="GO" id="GO:0030170">
    <property type="term" value="F:pyridoxal phosphate binding"/>
    <property type="evidence" value="ECO:0007669"/>
    <property type="project" value="InterPro"/>
</dbReference>
<feature type="domain" description="Aminotransferase class I/classII large" evidence="6">
    <location>
        <begin position="42"/>
        <end position="409"/>
    </location>
</feature>
<dbReference type="Gene3D" id="3.90.1150.10">
    <property type="entry name" value="Aspartate Aminotransferase, domain 1"/>
    <property type="match status" value="1"/>
</dbReference>
<keyword evidence="5" id="KW-0663">Pyridoxal phosphate</keyword>
<evidence type="ECO:0000256" key="2">
    <source>
        <dbReference type="ARBA" id="ARBA00007441"/>
    </source>
</evidence>